<evidence type="ECO:0000313" key="3">
    <source>
        <dbReference type="Proteomes" id="UP000786183"/>
    </source>
</evidence>
<name>A0ABS7WR08_9BACT</name>
<keyword evidence="1" id="KW-0812">Transmembrane</keyword>
<keyword evidence="1" id="KW-0472">Membrane</keyword>
<dbReference type="SUPFAM" id="SSF54523">
    <property type="entry name" value="Pili subunits"/>
    <property type="match status" value="1"/>
</dbReference>
<protein>
    <submittedName>
        <fullName evidence="2">Prepilin-type N-terminal cleavage/methylation domain-containing protein</fullName>
    </submittedName>
</protein>
<keyword evidence="1" id="KW-1133">Transmembrane helix</keyword>
<accession>A0ABS7WR08</accession>
<evidence type="ECO:0000313" key="2">
    <source>
        <dbReference type="EMBL" id="MBZ7987197.1"/>
    </source>
</evidence>
<dbReference type="Gene3D" id="3.30.700.10">
    <property type="entry name" value="Glycoprotein, Type 4 Pilin"/>
    <property type="match status" value="1"/>
</dbReference>
<dbReference type="InterPro" id="IPR012902">
    <property type="entry name" value="N_methyl_site"/>
</dbReference>
<dbReference type="NCBIfam" id="TIGR02532">
    <property type="entry name" value="IV_pilin_GFxxxE"/>
    <property type="match status" value="1"/>
</dbReference>
<comment type="caution">
    <text evidence="2">The sequence shown here is derived from an EMBL/GenBank/DDBJ whole genome shotgun (WGS) entry which is preliminary data.</text>
</comment>
<dbReference type="Proteomes" id="UP000786183">
    <property type="component" value="Unassembled WGS sequence"/>
</dbReference>
<proteinExistence type="predicted"/>
<gene>
    <name evidence="2" type="ORF">AVCANL283_03600</name>
</gene>
<keyword evidence="3" id="KW-1185">Reference proteome</keyword>
<reference evidence="2 3" key="1">
    <citation type="submission" date="2020-07" db="EMBL/GenBank/DDBJ databases">
        <title>Transfer of Campylobacter canadensis to the novel genus Avispirillum gen. nov., that also includes two novel species recovered from migratory waterfowl: Avispirillum anseris sp. nov. and Avispirillum brantae sp. nov.</title>
        <authorList>
            <person name="Miller W.G."/>
            <person name="Chapman M.H."/>
            <person name="Yee E."/>
            <person name="Inglis G.D."/>
        </authorList>
    </citation>
    <scope>NUCLEOTIDE SEQUENCE [LARGE SCALE GENOMIC DNA]</scope>
    <source>
        <strain evidence="2 3">L283</strain>
    </source>
</reference>
<dbReference type="EMBL" id="JACGBB010000005">
    <property type="protein sequence ID" value="MBZ7987197.1"/>
    <property type="molecule type" value="Genomic_DNA"/>
</dbReference>
<dbReference type="Pfam" id="PF07963">
    <property type="entry name" value="N_methyl"/>
    <property type="match status" value="1"/>
</dbReference>
<dbReference type="RefSeq" id="WP_172229868.1">
    <property type="nucleotide sequence ID" value="NZ_CP035946.1"/>
</dbReference>
<evidence type="ECO:0000256" key="1">
    <source>
        <dbReference type="SAM" id="Phobius"/>
    </source>
</evidence>
<organism evidence="2 3">
    <name type="scientific">Campylobacter canadensis</name>
    <dbReference type="NCBI Taxonomy" id="449520"/>
    <lineage>
        <taxon>Bacteria</taxon>
        <taxon>Pseudomonadati</taxon>
        <taxon>Campylobacterota</taxon>
        <taxon>Epsilonproteobacteria</taxon>
        <taxon>Campylobacterales</taxon>
        <taxon>Campylobacteraceae</taxon>
        <taxon>Campylobacter</taxon>
    </lineage>
</organism>
<sequence>MKKYSKNKKAVSMIELIVVIVVIGVLSASALVSFFDFRFKGDIKKLQSEVNSVNTYLQTKLTENIFKGDYRSTTELTPIKGKNTFAGLVSETGFKKWTPVYENKKKSDISDGGVTGINVTNIKNRTNDKAKTSLFKYEMNPNVTFYFSYNDYSARLKCEYVECKVCTDKKGSRKKLINNSFDCENKL</sequence>
<feature type="transmembrane region" description="Helical" evidence="1">
    <location>
        <begin position="12"/>
        <end position="35"/>
    </location>
</feature>
<dbReference type="InterPro" id="IPR045584">
    <property type="entry name" value="Pilin-like"/>
</dbReference>